<dbReference type="AlphaFoldDB" id="A0A3M3X5X8"/>
<evidence type="ECO:0000313" key="1">
    <source>
        <dbReference type="EMBL" id="RMO65457.1"/>
    </source>
</evidence>
<comment type="caution">
    <text evidence="1">The sequence shown here is derived from an EMBL/GenBank/DDBJ whole genome shotgun (WGS) entry which is preliminary data.</text>
</comment>
<dbReference type="Proteomes" id="UP000274541">
    <property type="component" value="Unassembled WGS sequence"/>
</dbReference>
<accession>A0A3M3X5X8</accession>
<dbReference type="EMBL" id="RBPX01000180">
    <property type="protein sequence ID" value="RMO65457.1"/>
    <property type="molecule type" value="Genomic_DNA"/>
</dbReference>
<gene>
    <name evidence="1" type="ORF">ALQ37_200092</name>
</gene>
<protein>
    <submittedName>
        <fullName evidence="1">Uncharacterized protein</fullName>
    </submittedName>
</protein>
<reference evidence="1 2" key="1">
    <citation type="submission" date="2018-08" db="EMBL/GenBank/DDBJ databases">
        <title>Recombination of ecologically and evolutionarily significant loci maintains genetic cohesion in the Pseudomonas syringae species complex.</title>
        <authorList>
            <person name="Dillon M."/>
            <person name="Thakur S."/>
            <person name="Almeida R.N.D."/>
            <person name="Weir B.S."/>
            <person name="Guttman D.S."/>
        </authorList>
    </citation>
    <scope>NUCLEOTIDE SEQUENCE [LARGE SCALE GENOMIC DNA]</scope>
    <source>
        <strain evidence="1 2">ICMP 4388</strain>
    </source>
</reference>
<proteinExistence type="predicted"/>
<evidence type="ECO:0000313" key="2">
    <source>
        <dbReference type="Proteomes" id="UP000274541"/>
    </source>
</evidence>
<sequence length="178" mass="20875">MCVFGIIGVLTNKLQMKTISQNEHVIFKAVGDTKDFYLRWKKGELEVSLYNFSSCELQQFYEASVQCAKYDRFVQLFVLSPSKKEYQWGSEFFLLKSLNNDFDRAFVIIPDEQDSLEIHEFNALAQSGYTDVIIKGQRVSILRAYKYWSENVEGKNYKKHSQSFEDFMTKTKKFSSLE</sequence>
<organism evidence="1 2">
    <name type="scientific">Pseudomonas syringae pv. aptata</name>
    <dbReference type="NCBI Taxonomy" id="83167"/>
    <lineage>
        <taxon>Bacteria</taxon>
        <taxon>Pseudomonadati</taxon>
        <taxon>Pseudomonadota</taxon>
        <taxon>Gammaproteobacteria</taxon>
        <taxon>Pseudomonadales</taxon>
        <taxon>Pseudomonadaceae</taxon>
        <taxon>Pseudomonas</taxon>
        <taxon>Pseudomonas syringae</taxon>
    </lineage>
</organism>
<name>A0A3M3X5X8_PSEAP</name>